<evidence type="ECO:0000256" key="3">
    <source>
        <dbReference type="ARBA" id="ARBA00010178"/>
    </source>
</evidence>
<name>A0A4Q8CY75_9GAMM</name>
<organism evidence="20 21">
    <name type="scientific">Spiribacter vilamensis</name>
    <dbReference type="NCBI Taxonomy" id="531306"/>
    <lineage>
        <taxon>Bacteria</taxon>
        <taxon>Pseudomonadati</taxon>
        <taxon>Pseudomonadota</taxon>
        <taxon>Gammaproteobacteria</taxon>
        <taxon>Chromatiales</taxon>
        <taxon>Ectothiorhodospiraceae</taxon>
        <taxon>Spiribacter</taxon>
    </lineage>
</organism>
<feature type="binding site" evidence="13 17">
    <location>
        <position position="331"/>
    </location>
    <ligand>
        <name>substrate</name>
    </ligand>
</feature>
<feature type="binding site" evidence="13 18">
    <location>
        <position position="364"/>
    </location>
    <ligand>
        <name>Zn(2+)</name>
        <dbReference type="ChEBI" id="CHEBI:29105"/>
    </ligand>
</feature>
<evidence type="ECO:0000256" key="17">
    <source>
        <dbReference type="PIRSR" id="PIRSR000099-3"/>
    </source>
</evidence>
<comment type="function">
    <text evidence="1 13">Catalyzes the sequential NAD-dependent oxidations of L-histidinol to L-histidinaldehyde and then to L-histidine.</text>
</comment>
<comment type="cofactor">
    <cofactor evidence="13 18">
        <name>Zn(2+)</name>
        <dbReference type="ChEBI" id="CHEBI:29105"/>
    </cofactor>
    <text evidence="13 18">Binds 1 zinc ion per subunit.</text>
</comment>
<dbReference type="PANTHER" id="PTHR21256:SF2">
    <property type="entry name" value="HISTIDINE BIOSYNTHESIS TRIFUNCTIONAL PROTEIN"/>
    <property type="match status" value="1"/>
</dbReference>
<gene>
    <name evidence="13" type="primary">hisD</name>
    <name evidence="20" type="ORF">EV698_0126</name>
</gene>
<dbReference type="PROSITE" id="PS00611">
    <property type="entry name" value="HISOL_DEHYDROGENASE"/>
    <property type="match status" value="1"/>
</dbReference>
<dbReference type="GO" id="GO:0051287">
    <property type="term" value="F:NAD binding"/>
    <property type="evidence" value="ECO:0007669"/>
    <property type="project" value="InterPro"/>
</dbReference>
<dbReference type="PRINTS" id="PR00083">
    <property type="entry name" value="HOLDHDRGNASE"/>
</dbReference>
<dbReference type="RefSeq" id="WP_130502250.1">
    <property type="nucleotide sequence ID" value="NZ_SHLI01000001.1"/>
</dbReference>
<evidence type="ECO:0000256" key="8">
    <source>
        <dbReference type="ARBA" id="ARBA00022833"/>
    </source>
</evidence>
<comment type="similarity">
    <text evidence="3 13 14 19">Belongs to the histidinol dehydrogenase family.</text>
</comment>
<dbReference type="NCBIfam" id="TIGR00069">
    <property type="entry name" value="hisD"/>
    <property type="match status" value="1"/>
</dbReference>
<evidence type="ECO:0000256" key="2">
    <source>
        <dbReference type="ARBA" id="ARBA00004940"/>
    </source>
</evidence>
<dbReference type="PANTHER" id="PTHR21256">
    <property type="entry name" value="HISTIDINOL DEHYDROGENASE HDH"/>
    <property type="match status" value="1"/>
</dbReference>
<feature type="binding site" evidence="13 16">
    <location>
        <position position="133"/>
    </location>
    <ligand>
        <name>NAD(+)</name>
        <dbReference type="ChEBI" id="CHEBI:57540"/>
    </ligand>
</feature>
<feature type="binding site" evidence="13 17">
    <location>
        <position position="262"/>
    </location>
    <ligand>
        <name>substrate</name>
    </ligand>
</feature>
<dbReference type="AlphaFoldDB" id="A0A4Q8CY75"/>
<dbReference type="EC" id="1.1.1.23" evidence="4 13"/>
<evidence type="ECO:0000256" key="7">
    <source>
        <dbReference type="ARBA" id="ARBA00022723"/>
    </source>
</evidence>
<evidence type="ECO:0000256" key="10">
    <source>
        <dbReference type="ARBA" id="ARBA00023027"/>
    </source>
</evidence>
<keyword evidence="11 13" id="KW-0368">Histidine biosynthesis</keyword>
<evidence type="ECO:0000256" key="14">
    <source>
        <dbReference type="PIRNR" id="PIRNR000099"/>
    </source>
</evidence>
<dbReference type="EMBL" id="SHLI01000001">
    <property type="protein sequence ID" value="RZU97894.1"/>
    <property type="molecule type" value="Genomic_DNA"/>
</dbReference>
<dbReference type="HAMAP" id="MF_01024">
    <property type="entry name" value="HisD"/>
    <property type="match status" value="1"/>
</dbReference>
<dbReference type="UniPathway" id="UPA00031">
    <property type="reaction ID" value="UER00014"/>
</dbReference>
<feature type="binding site" evidence="13 17">
    <location>
        <position position="364"/>
    </location>
    <ligand>
        <name>substrate</name>
    </ligand>
</feature>
<evidence type="ECO:0000256" key="12">
    <source>
        <dbReference type="ARBA" id="ARBA00049489"/>
    </source>
</evidence>
<dbReference type="InterPro" id="IPR016161">
    <property type="entry name" value="Ald_DH/histidinol_DH"/>
</dbReference>
<comment type="catalytic activity">
    <reaction evidence="12 13">
        <text>L-histidinol + 2 NAD(+) + H2O = L-histidine + 2 NADH + 3 H(+)</text>
        <dbReference type="Rhea" id="RHEA:20641"/>
        <dbReference type="ChEBI" id="CHEBI:15377"/>
        <dbReference type="ChEBI" id="CHEBI:15378"/>
        <dbReference type="ChEBI" id="CHEBI:57540"/>
        <dbReference type="ChEBI" id="CHEBI:57595"/>
        <dbReference type="ChEBI" id="CHEBI:57699"/>
        <dbReference type="ChEBI" id="CHEBI:57945"/>
        <dbReference type="EC" id="1.1.1.23"/>
    </reaction>
</comment>
<dbReference type="FunFam" id="1.20.5.1300:FF:000002">
    <property type="entry name" value="Histidinol dehydrogenase, chloroplastic"/>
    <property type="match status" value="1"/>
</dbReference>
<dbReference type="OrthoDB" id="9805269at2"/>
<feature type="binding site" evidence="13 18">
    <location>
        <position position="262"/>
    </location>
    <ligand>
        <name>Zn(2+)</name>
        <dbReference type="ChEBI" id="CHEBI:29105"/>
    </ligand>
</feature>
<dbReference type="Proteomes" id="UP000292298">
    <property type="component" value="Unassembled WGS sequence"/>
</dbReference>
<feature type="binding site" evidence="13 17">
    <location>
        <position position="265"/>
    </location>
    <ligand>
        <name>substrate</name>
    </ligand>
</feature>
<feature type="binding site" evidence="13 16">
    <location>
        <position position="194"/>
    </location>
    <ligand>
        <name>NAD(+)</name>
        <dbReference type="ChEBI" id="CHEBI:57540"/>
    </ligand>
</feature>
<evidence type="ECO:0000313" key="21">
    <source>
        <dbReference type="Proteomes" id="UP000292298"/>
    </source>
</evidence>
<comment type="pathway">
    <text evidence="2 13">Amino-acid biosynthesis; L-histidine biosynthesis; L-histidine from 5-phospho-alpha-D-ribose 1-diphosphate: step 9/9.</text>
</comment>
<dbReference type="Pfam" id="PF00815">
    <property type="entry name" value="Histidinol_dh"/>
    <property type="match status" value="1"/>
</dbReference>
<dbReference type="GO" id="GO:0008270">
    <property type="term" value="F:zinc ion binding"/>
    <property type="evidence" value="ECO:0007669"/>
    <property type="project" value="UniProtKB-UniRule"/>
</dbReference>
<dbReference type="CDD" id="cd06572">
    <property type="entry name" value="Histidinol_dh"/>
    <property type="match status" value="1"/>
</dbReference>
<evidence type="ECO:0000256" key="5">
    <source>
        <dbReference type="ARBA" id="ARBA00016531"/>
    </source>
</evidence>
<sequence length="433" mass="46158">MLDIQRLSTTQPDFDEQLTALTDWEDGATHGVESAVADILTAVRERGDEALRHYSEKLDGLAVDAVSELEVDAAGCQAALEGLDAADRDALETAAARIRHYHLHQRQSDWEKTDPDGSRLGQQIRPLERVGIYVPGGKAAYPSSVLMNAIPAHVAGVNEIVMVAPAPGGHIAPMVLAAAAVAGVDRLFLLGGAQAVAALAYGTETVPAVDKIVGPGNAYVAEAKRRVFGHVGIDMVAGPSEILIVCDGQTDPEWIAMDLFSQAEHDEDARALLICPEARYLDDVQAAMERLLPEMERSEIIRASLARRGALICVRDLAEAAKVANLIAPEHLELSVVEPERLAAAIHHAGAIFLGRYTPEAFGDYCAGPSHVLPTSRTARFASPLGVYDFCKTTSIVQCTPEGAAVLGPVAARLARSEGLTAHARSAELRFDH</sequence>
<evidence type="ECO:0000256" key="18">
    <source>
        <dbReference type="PIRSR" id="PIRSR000099-4"/>
    </source>
</evidence>
<feature type="binding site" evidence="13 18">
    <location>
        <position position="265"/>
    </location>
    <ligand>
        <name>Zn(2+)</name>
        <dbReference type="ChEBI" id="CHEBI:29105"/>
    </ligand>
</feature>
<protein>
    <recommendedName>
        <fullName evidence="5 13">Histidinol dehydrogenase</fullName>
        <shortName evidence="13">HDH</shortName>
        <ecNumber evidence="4 13">1.1.1.23</ecNumber>
    </recommendedName>
</protein>
<dbReference type="FunFam" id="3.40.50.1980:FF:000026">
    <property type="entry name" value="Histidinol dehydrogenase"/>
    <property type="match status" value="1"/>
</dbReference>
<dbReference type="InterPro" id="IPR001692">
    <property type="entry name" value="Histidinol_DH_CS"/>
</dbReference>
<dbReference type="Gene3D" id="3.40.50.1980">
    <property type="entry name" value="Nitrogenase molybdenum iron protein domain"/>
    <property type="match status" value="2"/>
</dbReference>
<feature type="binding site" evidence="13 17">
    <location>
        <position position="240"/>
    </location>
    <ligand>
        <name>substrate</name>
    </ligand>
</feature>
<keyword evidence="6 13" id="KW-0028">Amino-acid biosynthesis</keyword>
<dbReference type="PIRSF" id="PIRSF000099">
    <property type="entry name" value="Histidinol_dh"/>
    <property type="match status" value="1"/>
</dbReference>
<dbReference type="GO" id="GO:0005829">
    <property type="term" value="C:cytosol"/>
    <property type="evidence" value="ECO:0007669"/>
    <property type="project" value="TreeGrafter"/>
</dbReference>
<evidence type="ECO:0000256" key="4">
    <source>
        <dbReference type="ARBA" id="ARBA00012965"/>
    </source>
</evidence>
<evidence type="ECO:0000313" key="20">
    <source>
        <dbReference type="EMBL" id="RZU97894.1"/>
    </source>
</evidence>
<evidence type="ECO:0000256" key="15">
    <source>
        <dbReference type="PIRSR" id="PIRSR000099-1"/>
    </source>
</evidence>
<feature type="binding site" evidence="13 18">
    <location>
        <position position="423"/>
    </location>
    <ligand>
        <name>Zn(2+)</name>
        <dbReference type="ChEBI" id="CHEBI:29105"/>
    </ligand>
</feature>
<proteinExistence type="inferred from homology"/>
<keyword evidence="9 13" id="KW-0560">Oxidoreductase</keyword>
<dbReference type="FunFam" id="3.40.50.1980:FF:000010">
    <property type="entry name" value="Histidinol dehydrogenase"/>
    <property type="match status" value="1"/>
</dbReference>
<feature type="active site" description="Proton acceptor" evidence="13 15">
    <location>
        <position position="330"/>
    </location>
</feature>
<feature type="active site" description="Proton acceptor" evidence="13 15">
    <location>
        <position position="331"/>
    </location>
</feature>
<dbReference type="SUPFAM" id="SSF53720">
    <property type="entry name" value="ALDH-like"/>
    <property type="match status" value="1"/>
</dbReference>
<keyword evidence="8 13" id="KW-0862">Zinc</keyword>
<dbReference type="InterPro" id="IPR022695">
    <property type="entry name" value="Histidinol_DH_monofunct"/>
</dbReference>
<feature type="binding site" evidence="13 16">
    <location>
        <position position="217"/>
    </location>
    <ligand>
        <name>NAD(+)</name>
        <dbReference type="ChEBI" id="CHEBI:57540"/>
    </ligand>
</feature>
<dbReference type="Gene3D" id="1.20.5.1300">
    <property type="match status" value="1"/>
</dbReference>
<evidence type="ECO:0000256" key="19">
    <source>
        <dbReference type="RuleBase" id="RU004175"/>
    </source>
</evidence>
<evidence type="ECO:0000256" key="16">
    <source>
        <dbReference type="PIRSR" id="PIRSR000099-2"/>
    </source>
</evidence>
<evidence type="ECO:0000256" key="1">
    <source>
        <dbReference type="ARBA" id="ARBA00003850"/>
    </source>
</evidence>
<feature type="binding site" evidence="13 17">
    <location>
        <position position="418"/>
    </location>
    <ligand>
        <name>substrate</name>
    </ligand>
</feature>
<dbReference type="InterPro" id="IPR012131">
    <property type="entry name" value="Hstdl_DH"/>
</dbReference>
<evidence type="ECO:0000256" key="13">
    <source>
        <dbReference type="HAMAP-Rule" id="MF_01024"/>
    </source>
</evidence>
<keyword evidence="10 13" id="KW-0520">NAD</keyword>
<dbReference type="GO" id="GO:0004399">
    <property type="term" value="F:histidinol dehydrogenase activity"/>
    <property type="evidence" value="ECO:0007669"/>
    <property type="project" value="UniProtKB-UniRule"/>
</dbReference>
<dbReference type="GO" id="GO:0000105">
    <property type="term" value="P:L-histidine biosynthetic process"/>
    <property type="evidence" value="ECO:0007669"/>
    <property type="project" value="UniProtKB-UniRule"/>
</dbReference>
<keyword evidence="21" id="KW-1185">Reference proteome</keyword>
<evidence type="ECO:0000256" key="9">
    <source>
        <dbReference type="ARBA" id="ARBA00023002"/>
    </source>
</evidence>
<feature type="binding site" evidence="13 17">
    <location>
        <position position="423"/>
    </location>
    <ligand>
        <name>substrate</name>
    </ligand>
</feature>
<keyword evidence="7 13" id="KW-0479">Metal-binding</keyword>
<evidence type="ECO:0000256" key="11">
    <source>
        <dbReference type="ARBA" id="ARBA00023102"/>
    </source>
</evidence>
<reference evidence="20 21" key="1">
    <citation type="submission" date="2019-02" db="EMBL/GenBank/DDBJ databases">
        <title>Genomic Encyclopedia of Type Strains, Phase IV (KMG-IV): sequencing the most valuable type-strain genomes for metagenomic binning, comparative biology and taxonomic classification.</title>
        <authorList>
            <person name="Goeker M."/>
        </authorList>
    </citation>
    <scope>NUCLEOTIDE SEQUENCE [LARGE SCALE GENOMIC DNA]</scope>
    <source>
        <strain evidence="20 21">DSM 21056</strain>
    </source>
</reference>
<evidence type="ECO:0000256" key="6">
    <source>
        <dbReference type="ARBA" id="ARBA00022605"/>
    </source>
</evidence>
<comment type="caution">
    <text evidence="20">The sequence shown here is derived from an EMBL/GenBank/DDBJ whole genome shotgun (WGS) entry which is preliminary data.</text>
</comment>
<accession>A0A4Q8CY75</accession>